<protein>
    <submittedName>
        <fullName evidence="2">Uncharacterized protein</fullName>
    </submittedName>
</protein>
<sequence>MRRPVLGLVLFAVSAFPALAEKTIFKDTGRWLVTYDSEARACRLEPKDESAHLVFTRTVDGREALLIPDPDGSGDGEKRSMTVLTGDRRWNAILASGWDNGAPVLSMNAPLANFRDALAAAGKLSVNLGGRRLGPFKANGLAASYPLLEECTVAAAEFKLEQTAAQEPDAYLGQGMALDWKVEALPVTYSYTDEAEQQWTARLAVSEQSGTTPKTVTMTVSRNGLKAVSTSIDVEYNAPQGSIGVYQFDHGLPAFVISNYTRGAHCCMVAKAVSYDGSKLLAADFGEFDGSSLTIRDIDGDGTDELDSVDQRFLYAFDSYAGSLAPVKIMKLRAGKLEDVSEDTAYQQYILRDMHSRAGDCYSEAGPGICAGVLANAARLGLFHSMLAYVPFDRIDGRTDMSYLSCSADECGEEKRFASFQEALEFRLQLWGYNTMSSLDDAGRSYFEPLVAHRKGFGGEGDESENGCSLGPTVFSFAPDKSYVRVAGYEYSCRIERTSILGQSAMGFGLCDAEGESYAAWLMFEQAGDDLVMSSVAGTSIVPAPQPTRMRLCR</sequence>
<keyword evidence="1" id="KW-0732">Signal</keyword>
<reference evidence="2" key="2">
    <citation type="submission" date="2023-07" db="EMBL/GenBank/DDBJ databases">
        <authorList>
            <person name="Shen H."/>
        </authorList>
    </citation>
    <scope>NUCLEOTIDE SEQUENCE</scope>
    <source>
        <strain evidence="2">TNR-22</strain>
    </source>
</reference>
<keyword evidence="3" id="KW-1185">Reference proteome</keyword>
<reference evidence="2" key="1">
    <citation type="journal article" date="2015" name="Int. J. Syst. Evol. Microbiol.">
        <title>Rhizobium alvei sp. nov., isolated from a freshwater river.</title>
        <authorList>
            <person name="Sheu S.Y."/>
            <person name="Huang H.W."/>
            <person name="Young C.C."/>
            <person name="Chen W.M."/>
        </authorList>
    </citation>
    <scope>NUCLEOTIDE SEQUENCE</scope>
    <source>
        <strain evidence="2">TNR-22</strain>
    </source>
</reference>
<dbReference type="RefSeq" id="WP_304375080.1">
    <property type="nucleotide sequence ID" value="NZ_JAUOZU010000003.1"/>
</dbReference>
<gene>
    <name evidence="2" type="ORF">Q4481_04430</name>
</gene>
<proteinExistence type="predicted"/>
<dbReference type="EMBL" id="JAUOZU010000003">
    <property type="protein sequence ID" value="MDO6963190.1"/>
    <property type="molecule type" value="Genomic_DNA"/>
</dbReference>
<comment type="caution">
    <text evidence="2">The sequence shown here is derived from an EMBL/GenBank/DDBJ whole genome shotgun (WGS) entry which is preliminary data.</text>
</comment>
<accession>A0ABT8YIW7</accession>
<evidence type="ECO:0000313" key="2">
    <source>
        <dbReference type="EMBL" id="MDO6963190.1"/>
    </source>
</evidence>
<feature type="chain" id="PRO_5046863804" evidence="1">
    <location>
        <begin position="21"/>
        <end position="554"/>
    </location>
</feature>
<evidence type="ECO:0000313" key="3">
    <source>
        <dbReference type="Proteomes" id="UP001174932"/>
    </source>
</evidence>
<feature type="signal peptide" evidence="1">
    <location>
        <begin position="1"/>
        <end position="20"/>
    </location>
</feature>
<evidence type="ECO:0000256" key="1">
    <source>
        <dbReference type="SAM" id="SignalP"/>
    </source>
</evidence>
<name>A0ABT8YIW7_9HYPH</name>
<dbReference type="Proteomes" id="UP001174932">
    <property type="component" value="Unassembled WGS sequence"/>
</dbReference>
<organism evidence="2 3">
    <name type="scientific">Rhizobium alvei</name>
    <dbReference type="NCBI Taxonomy" id="1132659"/>
    <lineage>
        <taxon>Bacteria</taxon>
        <taxon>Pseudomonadati</taxon>
        <taxon>Pseudomonadota</taxon>
        <taxon>Alphaproteobacteria</taxon>
        <taxon>Hyphomicrobiales</taxon>
        <taxon>Rhizobiaceae</taxon>
        <taxon>Rhizobium/Agrobacterium group</taxon>
        <taxon>Rhizobium</taxon>
    </lineage>
</organism>